<proteinExistence type="predicted"/>
<protein>
    <submittedName>
        <fullName evidence="1">Uncharacterized protein</fullName>
    </submittedName>
</protein>
<organism evidence="1 2">
    <name type="scientific">Undibacterium luofuense</name>
    <dbReference type="NCBI Taxonomy" id="2828733"/>
    <lineage>
        <taxon>Bacteria</taxon>
        <taxon>Pseudomonadati</taxon>
        <taxon>Pseudomonadota</taxon>
        <taxon>Betaproteobacteria</taxon>
        <taxon>Burkholderiales</taxon>
        <taxon>Oxalobacteraceae</taxon>
        <taxon>Undibacterium</taxon>
    </lineage>
</organism>
<comment type="caution">
    <text evidence="1">The sequence shown here is derived from an EMBL/GenBank/DDBJ whole genome shotgun (WGS) entry which is preliminary data.</text>
</comment>
<gene>
    <name evidence="1" type="ORF">KDM89_00515</name>
</gene>
<accession>A0A941I668</accession>
<name>A0A941I668_9BURK</name>
<dbReference type="EMBL" id="JAGSPN010000001">
    <property type="protein sequence ID" value="MBR7780608.1"/>
    <property type="molecule type" value="Genomic_DNA"/>
</dbReference>
<reference evidence="1" key="1">
    <citation type="submission" date="2021-04" db="EMBL/GenBank/DDBJ databases">
        <title>novel species isolated from subtropical streams in China.</title>
        <authorList>
            <person name="Lu H."/>
        </authorList>
    </citation>
    <scope>NUCLEOTIDE SEQUENCE</scope>
    <source>
        <strain evidence="1">LFS511W</strain>
    </source>
</reference>
<keyword evidence="2" id="KW-1185">Reference proteome</keyword>
<evidence type="ECO:0000313" key="2">
    <source>
        <dbReference type="Proteomes" id="UP000680067"/>
    </source>
</evidence>
<evidence type="ECO:0000313" key="1">
    <source>
        <dbReference type="EMBL" id="MBR7780608.1"/>
    </source>
</evidence>
<dbReference type="AlphaFoldDB" id="A0A941I668"/>
<sequence>MIQIHFMRLRSLLVGIMTLLVLCACQPSLNWREIHDTDGHFRIMMPGKPASASRDIVLSGIPCTMQMRGVTEEGLTFTVGWIEAHDAQQTGLLWQAMLQGMLSNIGTTVPSGTAPGTIVRATGKTPQGTDIAMHARFLIQDNYVYQIVVTGPVKQLDTAVSDHFLQSFTRDLSKNPPAQP</sequence>
<dbReference type="Proteomes" id="UP000680067">
    <property type="component" value="Unassembled WGS sequence"/>
</dbReference>
<dbReference type="RefSeq" id="WP_212686008.1">
    <property type="nucleotide sequence ID" value="NZ_JAGSPN010000001.1"/>
</dbReference>